<reference evidence="3" key="1">
    <citation type="journal article" date="2014" name="Int. J. Syst. Evol. Microbiol.">
        <title>Complete genome sequence of Corynebacterium casei LMG S-19264T (=DSM 44701T), isolated from a smear-ripened cheese.</title>
        <authorList>
            <consortium name="US DOE Joint Genome Institute (JGI-PGF)"/>
            <person name="Walter F."/>
            <person name="Albersmeier A."/>
            <person name="Kalinowski J."/>
            <person name="Ruckert C."/>
        </authorList>
    </citation>
    <scope>NUCLEOTIDE SEQUENCE</scope>
    <source>
        <strain evidence="3">CCM 7897</strain>
    </source>
</reference>
<protein>
    <recommendedName>
        <fullName evidence="2">CHAT domain-containing protein</fullName>
    </recommendedName>
</protein>
<comment type="caution">
    <text evidence="3">The sequence shown here is derived from an EMBL/GenBank/DDBJ whole genome shotgun (WGS) entry which is preliminary data.</text>
</comment>
<dbReference type="Pfam" id="PF12770">
    <property type="entry name" value="CHAT"/>
    <property type="match status" value="1"/>
</dbReference>
<evidence type="ECO:0000313" key="4">
    <source>
        <dbReference type="Proteomes" id="UP000606044"/>
    </source>
</evidence>
<evidence type="ECO:0000256" key="1">
    <source>
        <dbReference type="SAM" id="SignalP"/>
    </source>
</evidence>
<dbReference type="SUPFAM" id="SSF48452">
    <property type="entry name" value="TPR-like"/>
    <property type="match status" value="1"/>
</dbReference>
<name>A0A917CGX1_9HYPH</name>
<dbReference type="InterPro" id="IPR011990">
    <property type="entry name" value="TPR-like_helical_dom_sf"/>
</dbReference>
<reference evidence="3" key="2">
    <citation type="submission" date="2020-09" db="EMBL/GenBank/DDBJ databases">
        <authorList>
            <person name="Sun Q."/>
            <person name="Sedlacek I."/>
        </authorList>
    </citation>
    <scope>NUCLEOTIDE SEQUENCE</scope>
    <source>
        <strain evidence="3">CCM 7897</strain>
    </source>
</reference>
<dbReference type="Proteomes" id="UP000606044">
    <property type="component" value="Unassembled WGS sequence"/>
</dbReference>
<proteinExistence type="predicted"/>
<evidence type="ECO:0000313" key="3">
    <source>
        <dbReference type="EMBL" id="GGF86506.1"/>
    </source>
</evidence>
<gene>
    <name evidence="3" type="ORF">GCM10007301_52990</name>
</gene>
<sequence length="901" mass="97179">MSGLSVSRISVLVALGAGLLASAPARAQTQTFTPRLDGCEQMLAKGDRAQGVPCLRRALKTLAAGTDDDRTLTAYREWAEAFQRSRETETAKALFEEGLATRAAQKPSIQLGLLHFYYSYRLLQHTPDTAASLDHARKALDILERMAGPDAYDTISARDNLASQLTNSGAIALGLNLAEANYEAAERALGEDEPLTWRTANNFAEGLRSIGRPEAAVPIDRMLLRKRIKHYGEGSIQALVSASNQGLNYLELGDKEQALRHFDLQARFGKKLADPRSEHEAQGYAWATYAAILFDPDRQTRPKSLETLTEIKNWRSAPELMQVKAAQLAATVAEKQGKVRQGLSLREAAYEISKATYTERNPLTFDALLGVAEAHVRNQEPDKALALFIRLDTTLHAWALQEIGTSGNRFIAETTRVLADNFLYAFGRFALAEPSARSAFADAAGRWKTMESGTRVRLRQMVDQLPDDLRPQAQEVIRLMGQQQEVLSERRSAADRVADAALAADAKAKLATLEARLKDMPAPSGMVAEALADKDALVNFVVITRRAGLRSSADAIEDVRLVAVVRRKGLTPALHDYGPLDGIADRLVAERKPKGEDTRDAGKEKAGGAGFNDVLLAPLAGALGGAERLFIVPSAELYAVPFPLLRDDAGRYLDERFEVHILTREDAVLTAGRNDRLASGGKALLAGGLDFSSGKEKGARALPATAREVSQIDTVLASAGYSTTLLTGAAGTEPALKAAIPQASIVHLATHGFFEEPERGVSALWRAGLVLARSGDDKPPRPNPTDGFLYAQELMGWDLSAVDLVVLSACETGAGDESAVSAIRGLPTALGIAGARRSLLTLWPVADTGAANFMIAFYKHAAEPGTTYAAALRQTRRDAIAGKIRGAEDPDLWASFVMFEG</sequence>
<evidence type="ECO:0000259" key="2">
    <source>
        <dbReference type="Pfam" id="PF12770"/>
    </source>
</evidence>
<feature type="domain" description="CHAT" evidence="2">
    <location>
        <begin position="613"/>
        <end position="898"/>
    </location>
</feature>
<dbReference type="PANTHER" id="PTHR10098">
    <property type="entry name" value="RAPSYN-RELATED"/>
    <property type="match status" value="1"/>
</dbReference>
<feature type="chain" id="PRO_5037180830" description="CHAT domain-containing protein" evidence="1">
    <location>
        <begin position="28"/>
        <end position="901"/>
    </location>
</feature>
<dbReference type="EMBL" id="BMCT01000011">
    <property type="protein sequence ID" value="GGF86506.1"/>
    <property type="molecule type" value="Genomic_DNA"/>
</dbReference>
<dbReference type="Gene3D" id="1.25.40.10">
    <property type="entry name" value="Tetratricopeptide repeat domain"/>
    <property type="match status" value="1"/>
</dbReference>
<dbReference type="RefSeq" id="WP_188583880.1">
    <property type="nucleotide sequence ID" value="NZ_BMCT01000011.1"/>
</dbReference>
<organism evidence="3 4">
    <name type="scientific">Azorhizobium oxalatiphilum</name>
    <dbReference type="NCBI Taxonomy" id="980631"/>
    <lineage>
        <taxon>Bacteria</taxon>
        <taxon>Pseudomonadati</taxon>
        <taxon>Pseudomonadota</taxon>
        <taxon>Alphaproteobacteria</taxon>
        <taxon>Hyphomicrobiales</taxon>
        <taxon>Xanthobacteraceae</taxon>
        <taxon>Azorhizobium</taxon>
    </lineage>
</organism>
<keyword evidence="1" id="KW-0732">Signal</keyword>
<dbReference type="InterPro" id="IPR024983">
    <property type="entry name" value="CHAT_dom"/>
</dbReference>
<dbReference type="AlphaFoldDB" id="A0A917CGX1"/>
<accession>A0A917CGX1</accession>
<feature type="signal peptide" evidence="1">
    <location>
        <begin position="1"/>
        <end position="27"/>
    </location>
</feature>
<keyword evidence="4" id="KW-1185">Reference proteome</keyword>